<gene>
    <name evidence="2" type="ORF">PPACK8108_LOCUS7157</name>
</gene>
<accession>A0AAV0ASB4</accession>
<proteinExistence type="predicted"/>
<evidence type="ECO:0000313" key="2">
    <source>
        <dbReference type="EMBL" id="CAH7672356.1"/>
    </source>
</evidence>
<reference evidence="2" key="1">
    <citation type="submission" date="2022-06" db="EMBL/GenBank/DDBJ databases">
        <authorList>
            <consortium name="SYNGENTA / RWTH Aachen University"/>
        </authorList>
    </citation>
    <scope>NUCLEOTIDE SEQUENCE</scope>
</reference>
<dbReference type="EMBL" id="CALTRL010001388">
    <property type="protein sequence ID" value="CAH7672356.1"/>
    <property type="molecule type" value="Genomic_DNA"/>
</dbReference>
<keyword evidence="3" id="KW-1185">Reference proteome</keyword>
<protein>
    <submittedName>
        <fullName evidence="2">Uncharacterized protein</fullName>
    </submittedName>
</protein>
<sequence>MPFATKSKGHCSDCTFQNSVGRGSKWWVGGSLPTGVVEDLVKEEDRKEVFGWISLDFENEGGTKEEEKLGGGAHQGQTDWGKITGATDL</sequence>
<evidence type="ECO:0000256" key="1">
    <source>
        <dbReference type="SAM" id="MobiDB-lite"/>
    </source>
</evidence>
<evidence type="ECO:0000313" key="3">
    <source>
        <dbReference type="Proteomes" id="UP001153365"/>
    </source>
</evidence>
<name>A0AAV0ASB4_PHAPC</name>
<organism evidence="2 3">
    <name type="scientific">Phakopsora pachyrhizi</name>
    <name type="common">Asian soybean rust disease fungus</name>
    <dbReference type="NCBI Taxonomy" id="170000"/>
    <lineage>
        <taxon>Eukaryota</taxon>
        <taxon>Fungi</taxon>
        <taxon>Dikarya</taxon>
        <taxon>Basidiomycota</taxon>
        <taxon>Pucciniomycotina</taxon>
        <taxon>Pucciniomycetes</taxon>
        <taxon>Pucciniales</taxon>
        <taxon>Phakopsoraceae</taxon>
        <taxon>Phakopsora</taxon>
    </lineage>
</organism>
<feature type="region of interest" description="Disordered" evidence="1">
    <location>
        <begin position="61"/>
        <end position="89"/>
    </location>
</feature>
<dbReference type="Proteomes" id="UP001153365">
    <property type="component" value="Unassembled WGS sequence"/>
</dbReference>
<dbReference type="AlphaFoldDB" id="A0AAV0ASB4"/>
<comment type="caution">
    <text evidence="2">The sequence shown here is derived from an EMBL/GenBank/DDBJ whole genome shotgun (WGS) entry which is preliminary data.</text>
</comment>